<keyword evidence="8" id="KW-0227">DNA damage</keyword>
<dbReference type="Gene3D" id="3.40.50.300">
    <property type="entry name" value="P-loop containing nucleotide triphosphate hydrolases"/>
    <property type="match status" value="1"/>
</dbReference>
<dbReference type="SMART" id="SM00382">
    <property type="entry name" value="AAA"/>
    <property type="match status" value="1"/>
</dbReference>
<dbReference type="PANTHER" id="PTHR45900:SF1">
    <property type="entry name" value="MITOCHONDRIAL DNA REPAIR PROTEIN RECA HOMOLOG-RELATED"/>
    <property type="match status" value="1"/>
</dbReference>
<evidence type="ECO:0000259" key="10">
    <source>
        <dbReference type="PROSITE" id="PS50163"/>
    </source>
</evidence>
<comment type="similarity">
    <text evidence="1 8">Belongs to the RecA family.</text>
</comment>
<dbReference type="PANTHER" id="PTHR45900">
    <property type="entry name" value="RECA"/>
    <property type="match status" value="1"/>
</dbReference>
<dbReference type="InterPro" id="IPR049261">
    <property type="entry name" value="RecA-like_C"/>
</dbReference>
<dbReference type="PROSITE" id="PS50163">
    <property type="entry name" value="RECA_3"/>
    <property type="match status" value="1"/>
</dbReference>
<comment type="caution">
    <text evidence="11">The sequence shown here is derived from an EMBL/GenBank/DDBJ whole genome shotgun (WGS) entry which is preliminary data.</text>
</comment>
<dbReference type="SUPFAM" id="SSF52540">
    <property type="entry name" value="P-loop containing nucleoside triphosphate hydrolases"/>
    <property type="match status" value="1"/>
</dbReference>
<evidence type="ECO:0000259" key="9">
    <source>
        <dbReference type="PROSITE" id="PS50162"/>
    </source>
</evidence>
<reference evidence="11" key="1">
    <citation type="submission" date="2023-07" db="EMBL/GenBank/DDBJ databases">
        <title>Genomic Encyclopedia of Type Strains, Phase IV (KMG-IV): sequencing the most valuable type-strain genomes for metagenomic binning, comparative biology and taxonomic classification.</title>
        <authorList>
            <person name="Goeker M."/>
        </authorList>
    </citation>
    <scope>NUCLEOTIDE SEQUENCE [LARGE SCALE GENOMIC DNA]</scope>
    <source>
        <strain evidence="11">DSM 21204</strain>
    </source>
</reference>
<dbReference type="Gene3D" id="3.30.250.10">
    <property type="entry name" value="RecA protein, C-terminal domain"/>
    <property type="match status" value="1"/>
</dbReference>
<feature type="domain" description="RecA family profile 2" evidence="10">
    <location>
        <begin position="228"/>
        <end position="301"/>
    </location>
</feature>
<evidence type="ECO:0000256" key="2">
    <source>
        <dbReference type="ARBA" id="ARBA00015553"/>
    </source>
</evidence>
<protein>
    <recommendedName>
        <fullName evidence="2 7">Protein RecA</fullName>
    </recommendedName>
    <alternativeName>
        <fullName evidence="7">Recombinase A</fullName>
    </alternativeName>
</protein>
<sequence length="356" mass="39257">MNKKSKTKNAATASHLTTDLFSYSENDFKKGKKMKTEVNKQLNDLKSFVGAKEIFLANQSFANVDFFSTGSYYLDKILGTGGWPKGRIIEIYGSESSGKSTLALKAIAECQKNDGNVVYVDSEGSFDGKWAQTNGVNLDKLMLAKPETGEQAVTIVNALVKTKLVDLIIVDSVASMTPSVEIEADVTDQSMGLHARLMSKAMRLIQASLLYNDRTTIIFINQTRSKIGVTYGSNITTTGGNALKFAASVRVELKKYEAIRESADIIGYHIKATVIKNKLAAPMKNALLPFYFQVGFDQISEIIQAALSKGILIKKGTWYYLKDENLGQGIKAVREKLVNNTELFTTLKNQVLEQEK</sequence>
<dbReference type="Pfam" id="PF21096">
    <property type="entry name" value="RecA_C"/>
    <property type="match status" value="1"/>
</dbReference>
<evidence type="ECO:0000256" key="1">
    <source>
        <dbReference type="ARBA" id="ARBA00009391"/>
    </source>
</evidence>
<dbReference type="InterPro" id="IPR023400">
    <property type="entry name" value="RecA_C_sf"/>
</dbReference>
<evidence type="ECO:0000256" key="5">
    <source>
        <dbReference type="ARBA" id="ARBA00023125"/>
    </source>
</evidence>
<dbReference type="Proteomes" id="UP001240643">
    <property type="component" value="Unassembled WGS sequence"/>
</dbReference>
<dbReference type="InterPro" id="IPR013765">
    <property type="entry name" value="DNA_recomb/repair_RecA"/>
</dbReference>
<keyword evidence="12" id="KW-1185">Reference proteome</keyword>
<evidence type="ECO:0000256" key="8">
    <source>
        <dbReference type="RuleBase" id="RU004527"/>
    </source>
</evidence>
<dbReference type="InterPro" id="IPR020588">
    <property type="entry name" value="RecA_ATP-bd"/>
</dbReference>
<dbReference type="InterPro" id="IPR049428">
    <property type="entry name" value="RecA-like_N"/>
</dbReference>
<dbReference type="Pfam" id="PF00154">
    <property type="entry name" value="RecA_N"/>
    <property type="match status" value="1"/>
</dbReference>
<keyword evidence="5 8" id="KW-0238">DNA-binding</keyword>
<dbReference type="EMBL" id="JAUSWO010000001">
    <property type="protein sequence ID" value="MDQ0513947.1"/>
    <property type="molecule type" value="Genomic_DNA"/>
</dbReference>
<evidence type="ECO:0000313" key="12">
    <source>
        <dbReference type="Proteomes" id="UP001240643"/>
    </source>
</evidence>
<keyword evidence="6 8" id="KW-0233">DNA recombination</keyword>
<dbReference type="InterPro" id="IPR020587">
    <property type="entry name" value="RecA_monomer-monomer_interface"/>
</dbReference>
<keyword evidence="7" id="KW-0742">SOS response</keyword>
<dbReference type="PROSITE" id="PS50162">
    <property type="entry name" value="RECA_2"/>
    <property type="match status" value="1"/>
</dbReference>
<organism evidence="11 12">
    <name type="scientific">Mycoplasmoides fastidiosum</name>
    <dbReference type="NCBI Taxonomy" id="92758"/>
    <lineage>
        <taxon>Bacteria</taxon>
        <taxon>Bacillati</taxon>
        <taxon>Mycoplasmatota</taxon>
        <taxon>Mycoplasmoidales</taxon>
        <taxon>Mycoplasmoidaceae</taxon>
        <taxon>Mycoplasmoides</taxon>
    </lineage>
</organism>
<dbReference type="InterPro" id="IPR027417">
    <property type="entry name" value="P-loop_NTPase"/>
</dbReference>
<proteinExistence type="inferred from homology"/>
<evidence type="ECO:0000256" key="3">
    <source>
        <dbReference type="ARBA" id="ARBA00022741"/>
    </source>
</evidence>
<evidence type="ECO:0000313" key="11">
    <source>
        <dbReference type="EMBL" id="MDQ0513947.1"/>
    </source>
</evidence>
<evidence type="ECO:0000256" key="7">
    <source>
        <dbReference type="RuleBase" id="RU000526"/>
    </source>
</evidence>
<evidence type="ECO:0000256" key="6">
    <source>
        <dbReference type="ARBA" id="ARBA00023172"/>
    </source>
</evidence>
<evidence type="ECO:0000256" key="4">
    <source>
        <dbReference type="ARBA" id="ARBA00022840"/>
    </source>
</evidence>
<accession>A0ABU0LZ41</accession>
<dbReference type="RefSeq" id="WP_256547359.1">
    <property type="nucleotide sequence ID" value="NZ_CP101809.1"/>
</dbReference>
<dbReference type="InterPro" id="IPR003593">
    <property type="entry name" value="AAA+_ATPase"/>
</dbReference>
<dbReference type="PRINTS" id="PR00142">
    <property type="entry name" value="RECA"/>
</dbReference>
<keyword evidence="3 8" id="KW-0547">Nucleotide-binding</keyword>
<dbReference type="NCBIfam" id="TIGR02012">
    <property type="entry name" value="tigrfam_recA"/>
    <property type="match status" value="1"/>
</dbReference>
<feature type="domain" description="RecA family profile 1" evidence="9">
    <location>
        <begin position="63"/>
        <end position="223"/>
    </location>
</feature>
<gene>
    <name evidence="11" type="ORF">J2Z62_000385</name>
</gene>
<keyword evidence="4 8" id="KW-0067">ATP-binding</keyword>
<dbReference type="CDD" id="cd00983">
    <property type="entry name" value="RecA"/>
    <property type="match status" value="1"/>
</dbReference>
<dbReference type="SUPFAM" id="SSF54752">
    <property type="entry name" value="RecA protein, C-terminal domain"/>
    <property type="match status" value="1"/>
</dbReference>
<comment type="function">
    <text evidence="7">Can catalyze the hydrolysis of ATP in the presence of single-stranded DNA, the ATP-dependent uptake of single-stranded DNA by duplex DNA, and the ATP-dependent hybridization of homologous single-stranded DNAs.</text>
</comment>
<keyword evidence="7" id="KW-0234">DNA repair</keyword>
<name>A0ABU0LZ41_9BACT</name>